<protein>
    <submittedName>
        <fullName evidence="1">Uncharacterized protein</fullName>
    </submittedName>
</protein>
<dbReference type="OrthoDB" id="8255418at2"/>
<organism evidence="1 2">
    <name type="scientific">Bradyrhizobium rifense</name>
    <dbReference type="NCBI Taxonomy" id="515499"/>
    <lineage>
        <taxon>Bacteria</taxon>
        <taxon>Pseudomonadati</taxon>
        <taxon>Pseudomonadota</taxon>
        <taxon>Alphaproteobacteria</taxon>
        <taxon>Hyphomicrobiales</taxon>
        <taxon>Nitrobacteraceae</taxon>
        <taxon>Bradyrhizobium</taxon>
    </lineage>
</organism>
<dbReference type="AlphaFoldDB" id="A0A5D3JYW0"/>
<sequence length="79" mass="9028">MTILLEAAVNDIGIDINCKSDRWSITFDLEKIDKFKAAHGADRFIELGCRYVEERCDELGLVDDLWLWLDAVRANGRAN</sequence>
<gene>
    <name evidence="1" type="ORF">FXB40_45555</name>
</gene>
<name>A0A5D3JYW0_9BRAD</name>
<evidence type="ECO:0000313" key="2">
    <source>
        <dbReference type="Proteomes" id="UP000324758"/>
    </source>
</evidence>
<dbReference type="RefSeq" id="WP_148778779.1">
    <property type="nucleotide sequence ID" value="NZ_VSSS01000096.1"/>
</dbReference>
<proteinExistence type="predicted"/>
<comment type="caution">
    <text evidence="1">The sequence shown here is derived from an EMBL/GenBank/DDBJ whole genome shotgun (WGS) entry which is preliminary data.</text>
</comment>
<keyword evidence="2" id="KW-1185">Reference proteome</keyword>
<evidence type="ECO:0000313" key="1">
    <source>
        <dbReference type="EMBL" id="TYL84096.1"/>
    </source>
</evidence>
<accession>A0A5D3JYW0</accession>
<dbReference type="EMBL" id="VSSS01000096">
    <property type="protein sequence ID" value="TYL84096.1"/>
    <property type="molecule type" value="Genomic_DNA"/>
</dbReference>
<dbReference type="Proteomes" id="UP000324758">
    <property type="component" value="Unassembled WGS sequence"/>
</dbReference>
<reference evidence="1 2" key="1">
    <citation type="submission" date="2019-08" db="EMBL/GenBank/DDBJ databases">
        <title>Bradyrhizobium hipponensis sp. nov., a rhizobium isolated from a Lupinus angustifolius root nodule in Tunisia.</title>
        <authorList>
            <person name="Off K."/>
            <person name="Rejili M."/>
            <person name="Mars M."/>
            <person name="Brachmann A."/>
            <person name="Marin M."/>
        </authorList>
    </citation>
    <scope>NUCLEOTIDE SEQUENCE [LARGE SCALE GENOMIC DNA]</scope>
    <source>
        <strain evidence="1 2">CTAW71</strain>
    </source>
</reference>